<protein>
    <submittedName>
        <fullName evidence="2">Uncharacterized protein</fullName>
    </submittedName>
</protein>
<dbReference type="EMBL" id="PHAO01000001">
    <property type="protein sequence ID" value="PKN02520.1"/>
    <property type="molecule type" value="Genomic_DNA"/>
</dbReference>
<keyword evidence="1" id="KW-0472">Membrane</keyword>
<accession>A0A2N2F2S8</accession>
<dbReference type="AlphaFoldDB" id="A0A2N2F2S8"/>
<keyword evidence="1" id="KW-1133">Transmembrane helix</keyword>
<organism evidence="2 3">
    <name type="scientific">Candidatus Dojkabacteria bacterium HGW-Dojkabacteria-1</name>
    <dbReference type="NCBI Taxonomy" id="2013761"/>
    <lineage>
        <taxon>Bacteria</taxon>
        <taxon>Candidatus Dojkabacteria</taxon>
    </lineage>
</organism>
<dbReference type="Proteomes" id="UP000233417">
    <property type="component" value="Unassembled WGS sequence"/>
</dbReference>
<keyword evidence="1" id="KW-0812">Transmembrane</keyword>
<name>A0A2N2F2S8_9BACT</name>
<evidence type="ECO:0000313" key="2">
    <source>
        <dbReference type="EMBL" id="PKN02520.1"/>
    </source>
</evidence>
<evidence type="ECO:0000256" key="1">
    <source>
        <dbReference type="SAM" id="Phobius"/>
    </source>
</evidence>
<sequence length="183" mass="20809">MKENKIKKTLALVVEPIALGLVALLFIIPAITVINLQPITKKLKDINVLGVTNRSELQINIVGGSHQIFLNEKIDLAEGKYVYRTKLTKRDADSYSKPIIEIINNKEESVNLDIYGGTTLPTKSDIGLIIRDQRYRLQEPNGDNSVQKIIVPAKERYVVYLYVESFSDVMFEEDFELTIKEIQ</sequence>
<comment type="caution">
    <text evidence="2">The sequence shown here is derived from an EMBL/GenBank/DDBJ whole genome shotgun (WGS) entry which is preliminary data.</text>
</comment>
<reference evidence="2 3" key="1">
    <citation type="journal article" date="2017" name="ISME J.">
        <title>Potential for microbial H2 and metal transformations associated with novel bacteria and archaea in deep terrestrial subsurface sediments.</title>
        <authorList>
            <person name="Hernsdorf A.W."/>
            <person name="Amano Y."/>
            <person name="Miyakawa K."/>
            <person name="Ise K."/>
            <person name="Suzuki Y."/>
            <person name="Anantharaman K."/>
            <person name="Probst A."/>
            <person name="Burstein D."/>
            <person name="Thomas B.C."/>
            <person name="Banfield J.F."/>
        </authorList>
    </citation>
    <scope>NUCLEOTIDE SEQUENCE [LARGE SCALE GENOMIC DNA]</scope>
    <source>
        <strain evidence="2">HGW-Dojkabacteria-1</strain>
    </source>
</reference>
<evidence type="ECO:0000313" key="3">
    <source>
        <dbReference type="Proteomes" id="UP000233417"/>
    </source>
</evidence>
<proteinExistence type="predicted"/>
<gene>
    <name evidence="2" type="ORF">CVU76_00555</name>
</gene>
<feature type="transmembrane region" description="Helical" evidence="1">
    <location>
        <begin position="12"/>
        <end position="34"/>
    </location>
</feature>